<dbReference type="EMBL" id="CP126114">
    <property type="protein sequence ID" value="WHY87034.1"/>
    <property type="molecule type" value="Genomic_DNA"/>
</dbReference>
<dbReference type="Proteomes" id="UP001178288">
    <property type="component" value="Chromosome"/>
</dbReference>
<dbReference type="KEGG" id="nnv:QNH39_03990"/>
<name>A0AA95MN19_9BACI</name>
<accession>A0AA95MN19</accession>
<gene>
    <name evidence="1" type="ORF">QNH39_03990</name>
</gene>
<reference evidence="1" key="1">
    <citation type="submission" date="2023-05" db="EMBL/GenBank/DDBJ databases">
        <title>Comparative genomics of Bacillaceae isolates and their secondary metabolite potential.</title>
        <authorList>
            <person name="Song L."/>
            <person name="Nielsen L.J."/>
            <person name="Mohite O."/>
            <person name="Xu X."/>
            <person name="Weber T."/>
            <person name="Kovacs A.T."/>
        </authorList>
    </citation>
    <scope>NUCLEOTIDE SEQUENCE</scope>
    <source>
        <strain evidence="1">XLM17</strain>
    </source>
</reference>
<keyword evidence="2" id="KW-1185">Reference proteome</keyword>
<protein>
    <submittedName>
        <fullName evidence="1">Uncharacterized protein</fullName>
    </submittedName>
</protein>
<organism evidence="1 2">
    <name type="scientific">Neobacillus novalis</name>
    <dbReference type="NCBI Taxonomy" id="220687"/>
    <lineage>
        <taxon>Bacteria</taxon>
        <taxon>Bacillati</taxon>
        <taxon>Bacillota</taxon>
        <taxon>Bacilli</taxon>
        <taxon>Bacillales</taxon>
        <taxon>Bacillaceae</taxon>
        <taxon>Neobacillus</taxon>
    </lineage>
</organism>
<sequence>MGRLNFSPLLISVLTGRSMEEIPTSPNISDLPGNYVQLVAKNLKKAASAFPSNIQPLICMFFSQEMQSIILSQFIISEFREFISESAMFISEFKDLIAN</sequence>
<evidence type="ECO:0000313" key="1">
    <source>
        <dbReference type="EMBL" id="WHY87034.1"/>
    </source>
</evidence>
<dbReference type="RefSeq" id="WP_066082855.1">
    <property type="nucleotide sequence ID" value="NZ_CP126114.1"/>
</dbReference>
<evidence type="ECO:0000313" key="2">
    <source>
        <dbReference type="Proteomes" id="UP001178288"/>
    </source>
</evidence>
<dbReference type="AlphaFoldDB" id="A0AA95MN19"/>
<proteinExistence type="predicted"/>